<evidence type="ECO:0008006" key="4">
    <source>
        <dbReference type="Google" id="ProtNLM"/>
    </source>
</evidence>
<gene>
    <name evidence="2" type="ORF">GEV33_014408</name>
</gene>
<evidence type="ECO:0000313" key="2">
    <source>
        <dbReference type="EMBL" id="KAH0808383.1"/>
    </source>
</evidence>
<dbReference type="Pfam" id="PF04004">
    <property type="entry name" value="Leo1"/>
    <property type="match status" value="1"/>
</dbReference>
<comment type="caution">
    <text evidence="2">The sequence shown here is derived from an EMBL/GenBank/DDBJ whole genome shotgun (WGS) entry which is preliminary data.</text>
</comment>
<reference evidence="2" key="1">
    <citation type="journal article" date="2020" name="J Insects Food Feed">
        <title>The yellow mealworm (Tenebrio molitor) genome: a resource for the emerging insects as food and feed industry.</title>
        <authorList>
            <person name="Eriksson T."/>
            <person name="Andere A."/>
            <person name="Kelstrup H."/>
            <person name="Emery V."/>
            <person name="Picard C."/>
        </authorList>
    </citation>
    <scope>NUCLEOTIDE SEQUENCE</scope>
    <source>
        <strain evidence="2">Stoneville</strain>
        <tissue evidence="2">Whole head</tissue>
    </source>
</reference>
<evidence type="ECO:0000313" key="3">
    <source>
        <dbReference type="Proteomes" id="UP000719412"/>
    </source>
</evidence>
<feature type="compositionally biased region" description="Basic and acidic residues" evidence="1">
    <location>
        <begin position="142"/>
        <end position="152"/>
    </location>
</feature>
<feature type="region of interest" description="Disordered" evidence="1">
    <location>
        <begin position="456"/>
        <end position="493"/>
    </location>
</feature>
<sequence length="552" mass="62940">MRVPSELEAVLRVHVPVLPRLVPDLDHLPPNLINLERRKEALRAVNQTDLDRQDLTSQVLLLKGLDQTDQSHLLDHVDHDQAVQAQRSQDLDRRALLVTDPDPDLGVLQVTNLDPSRDHALDQEVLLPTDQNLLNQTDLRVQEKAAESRDNSRSNSPNLQIDEPGSPESGKGDKRKRDSSEERSVKKKNRVIDSDSEEEGKEDGKVLLRFLVMMQMISVVKKKRRTGLNQKKKPREVKKMKNDIIQNMRLSKDKLKKHEEDKENEPEPIPETRIDVEIPKISCDLGRDIHFVKLPNFLSVETRPFDPETYEDEIDEEETLDEEGRARLKLKVENTIRWKEVMDKEGTIKKESNARLVRWSDGSYSLHLGSEIFDVYKQPLQGDHNHLFIRQGTGLQGQAVFRTKLSFRPHSTESFTHRKMTLSLADRSQKTSGIKILSQVGADPDHDRKLLLKKEEEKLRQTVRMSKPRRKGDSGTRSHNSSVYREEDGSDEEGAISLNAIKNKYKSGAATAAKGGAIYSSDEEGSDIEARRARKLDKAKVLKDSESSEESE</sequence>
<dbReference type="GO" id="GO:1990269">
    <property type="term" value="F:RNA polymerase II C-terminal domain phosphoserine binding"/>
    <property type="evidence" value="ECO:0007669"/>
    <property type="project" value="TreeGrafter"/>
</dbReference>
<dbReference type="InterPro" id="IPR007149">
    <property type="entry name" value="Leo1"/>
</dbReference>
<dbReference type="GO" id="GO:0016593">
    <property type="term" value="C:Cdc73/Paf1 complex"/>
    <property type="evidence" value="ECO:0007669"/>
    <property type="project" value="InterPro"/>
</dbReference>
<reference evidence="2" key="2">
    <citation type="submission" date="2021-08" db="EMBL/GenBank/DDBJ databases">
        <authorList>
            <person name="Eriksson T."/>
        </authorList>
    </citation>
    <scope>NUCLEOTIDE SEQUENCE</scope>
    <source>
        <strain evidence="2">Stoneville</strain>
        <tissue evidence="2">Whole head</tissue>
    </source>
</reference>
<dbReference type="PANTHER" id="PTHR23146:SF0">
    <property type="entry name" value="RNA POLYMERASE-ASSOCIATED PROTEIN LEO1"/>
    <property type="match status" value="1"/>
</dbReference>
<organism evidence="2 3">
    <name type="scientific">Tenebrio molitor</name>
    <name type="common">Yellow mealworm beetle</name>
    <dbReference type="NCBI Taxonomy" id="7067"/>
    <lineage>
        <taxon>Eukaryota</taxon>
        <taxon>Metazoa</taxon>
        <taxon>Ecdysozoa</taxon>
        <taxon>Arthropoda</taxon>
        <taxon>Hexapoda</taxon>
        <taxon>Insecta</taxon>
        <taxon>Pterygota</taxon>
        <taxon>Neoptera</taxon>
        <taxon>Endopterygota</taxon>
        <taxon>Coleoptera</taxon>
        <taxon>Polyphaga</taxon>
        <taxon>Cucujiformia</taxon>
        <taxon>Tenebrionidae</taxon>
        <taxon>Tenebrio</taxon>
    </lineage>
</organism>
<feature type="compositionally biased region" description="Basic and acidic residues" evidence="1">
    <location>
        <begin position="170"/>
        <end position="184"/>
    </location>
</feature>
<dbReference type="AlphaFoldDB" id="A0A8J6H6X7"/>
<keyword evidence="3" id="KW-1185">Reference proteome</keyword>
<dbReference type="Proteomes" id="UP000719412">
    <property type="component" value="Unassembled WGS sequence"/>
</dbReference>
<dbReference type="EMBL" id="JABDTM020028801">
    <property type="protein sequence ID" value="KAH0808383.1"/>
    <property type="molecule type" value="Genomic_DNA"/>
</dbReference>
<feature type="region of interest" description="Disordered" evidence="1">
    <location>
        <begin position="142"/>
        <end position="199"/>
    </location>
</feature>
<dbReference type="PANTHER" id="PTHR23146">
    <property type="entry name" value="LEO1 PROTEIN"/>
    <property type="match status" value="1"/>
</dbReference>
<dbReference type="GO" id="GO:0032968">
    <property type="term" value="P:positive regulation of transcription elongation by RNA polymerase II"/>
    <property type="evidence" value="ECO:0007669"/>
    <property type="project" value="TreeGrafter"/>
</dbReference>
<name>A0A8J6H6X7_TENMO</name>
<proteinExistence type="predicted"/>
<accession>A0A8J6H6X7</accession>
<evidence type="ECO:0000256" key="1">
    <source>
        <dbReference type="SAM" id="MobiDB-lite"/>
    </source>
</evidence>
<protein>
    <recommendedName>
        <fullName evidence="4">RNA polymerase-associated protein LEO1</fullName>
    </recommendedName>
</protein>
<dbReference type="GO" id="GO:0006368">
    <property type="term" value="P:transcription elongation by RNA polymerase II"/>
    <property type="evidence" value="ECO:0007669"/>
    <property type="project" value="InterPro"/>
</dbReference>